<organism evidence="2 3">
    <name type="scientific">Pleurodeles waltl</name>
    <name type="common">Iberian ribbed newt</name>
    <dbReference type="NCBI Taxonomy" id="8319"/>
    <lineage>
        <taxon>Eukaryota</taxon>
        <taxon>Metazoa</taxon>
        <taxon>Chordata</taxon>
        <taxon>Craniata</taxon>
        <taxon>Vertebrata</taxon>
        <taxon>Euteleostomi</taxon>
        <taxon>Amphibia</taxon>
        <taxon>Batrachia</taxon>
        <taxon>Caudata</taxon>
        <taxon>Salamandroidea</taxon>
        <taxon>Salamandridae</taxon>
        <taxon>Pleurodelinae</taxon>
        <taxon>Pleurodeles</taxon>
    </lineage>
</organism>
<name>A0AAV7QFY4_PLEWA</name>
<feature type="region of interest" description="Disordered" evidence="1">
    <location>
        <begin position="1"/>
        <end position="123"/>
    </location>
</feature>
<protein>
    <submittedName>
        <fullName evidence="2">Uncharacterized protein</fullName>
    </submittedName>
</protein>
<evidence type="ECO:0000313" key="2">
    <source>
        <dbReference type="EMBL" id="KAJ1137974.1"/>
    </source>
</evidence>
<comment type="caution">
    <text evidence="2">The sequence shown here is derived from an EMBL/GenBank/DDBJ whole genome shotgun (WGS) entry which is preliminary data.</text>
</comment>
<proteinExistence type="predicted"/>
<dbReference type="EMBL" id="JANPWB010000010">
    <property type="protein sequence ID" value="KAJ1137974.1"/>
    <property type="molecule type" value="Genomic_DNA"/>
</dbReference>
<accession>A0AAV7QFY4</accession>
<gene>
    <name evidence="2" type="ORF">NDU88_004367</name>
</gene>
<sequence>MRRGPRLVSQRSLAAPDRSPRGRTRFRLLRENRALRPPIRLLRSPAGGHVILPSGGTAPYSVPPSPPRRQLRSHTAPPPAEARRRPNSAGASPTGGIPMPLGACDRSAAPILSVSPCRGSGPD</sequence>
<dbReference type="Proteomes" id="UP001066276">
    <property type="component" value="Chromosome 6"/>
</dbReference>
<keyword evidence="3" id="KW-1185">Reference proteome</keyword>
<evidence type="ECO:0000313" key="3">
    <source>
        <dbReference type="Proteomes" id="UP001066276"/>
    </source>
</evidence>
<evidence type="ECO:0000256" key="1">
    <source>
        <dbReference type="SAM" id="MobiDB-lite"/>
    </source>
</evidence>
<reference evidence="2" key="1">
    <citation type="journal article" date="2022" name="bioRxiv">
        <title>Sequencing and chromosome-scale assembly of the giantPleurodeles waltlgenome.</title>
        <authorList>
            <person name="Brown T."/>
            <person name="Elewa A."/>
            <person name="Iarovenko S."/>
            <person name="Subramanian E."/>
            <person name="Araus A.J."/>
            <person name="Petzold A."/>
            <person name="Susuki M."/>
            <person name="Suzuki K.-i.T."/>
            <person name="Hayashi T."/>
            <person name="Toyoda A."/>
            <person name="Oliveira C."/>
            <person name="Osipova E."/>
            <person name="Leigh N.D."/>
            <person name="Simon A."/>
            <person name="Yun M.H."/>
        </authorList>
    </citation>
    <scope>NUCLEOTIDE SEQUENCE</scope>
    <source>
        <strain evidence="2">20211129_DDA</strain>
        <tissue evidence="2">Liver</tissue>
    </source>
</reference>
<dbReference type="AlphaFoldDB" id="A0AAV7QFY4"/>